<name>A0ABP8PBY8_9ACTN</name>
<dbReference type="Proteomes" id="UP001500503">
    <property type="component" value="Unassembled WGS sequence"/>
</dbReference>
<protein>
    <recommendedName>
        <fullName evidence="2">DUF8129 domain-containing protein</fullName>
    </recommendedName>
</protein>
<evidence type="ECO:0000313" key="3">
    <source>
        <dbReference type="EMBL" id="GAA4485413.1"/>
    </source>
</evidence>
<accession>A0ABP8PBY8</accession>
<proteinExistence type="predicted"/>
<reference evidence="4" key="1">
    <citation type="journal article" date="2019" name="Int. J. Syst. Evol. Microbiol.">
        <title>The Global Catalogue of Microorganisms (GCM) 10K type strain sequencing project: providing services to taxonomists for standard genome sequencing and annotation.</title>
        <authorList>
            <consortium name="The Broad Institute Genomics Platform"/>
            <consortium name="The Broad Institute Genome Sequencing Center for Infectious Disease"/>
            <person name="Wu L."/>
            <person name="Ma J."/>
        </authorList>
    </citation>
    <scope>NUCLEOTIDE SEQUENCE [LARGE SCALE GENOMIC DNA]</scope>
    <source>
        <strain evidence="4">JCM 17933</strain>
    </source>
</reference>
<feature type="compositionally biased region" description="Basic and acidic residues" evidence="1">
    <location>
        <begin position="172"/>
        <end position="183"/>
    </location>
</feature>
<dbReference type="EMBL" id="BAABHF010000010">
    <property type="protein sequence ID" value="GAA4485413.1"/>
    <property type="molecule type" value="Genomic_DNA"/>
</dbReference>
<dbReference type="Pfam" id="PF26450">
    <property type="entry name" value="DUF8129"/>
    <property type="match status" value="1"/>
</dbReference>
<sequence>MTRSPRHLREQVKDTVSELPIQAARLAVMGVGRALLLTDRLRKDYREARESGLSPVLGRLKNDAENFTGMVVGKVAGNGRAPTPPKGRAADDSEISVGKPKPSATTRPATPPRRPAERAKPAAAPPARPSAASRPKPATAKPTAAKPATAKPSPKPAPKPSPKPAAKARPAAAEKAKQAETKAARPKARAKTAANLPISGYDEATLASVRARLRGLDAKQVDELRDYERAHAARADFLRMYENRIAKLRGGH</sequence>
<feature type="compositionally biased region" description="Low complexity" evidence="1">
    <location>
        <begin position="99"/>
        <end position="108"/>
    </location>
</feature>
<evidence type="ECO:0000313" key="4">
    <source>
        <dbReference type="Proteomes" id="UP001500503"/>
    </source>
</evidence>
<feature type="compositionally biased region" description="Low complexity" evidence="1">
    <location>
        <begin position="129"/>
        <end position="152"/>
    </location>
</feature>
<feature type="compositionally biased region" description="Pro residues" evidence="1">
    <location>
        <begin position="153"/>
        <end position="163"/>
    </location>
</feature>
<dbReference type="InterPro" id="IPR058442">
    <property type="entry name" value="DUF8129"/>
</dbReference>
<organism evidence="3 4">
    <name type="scientific">Actinoallomurus oryzae</name>
    <dbReference type="NCBI Taxonomy" id="502180"/>
    <lineage>
        <taxon>Bacteria</taxon>
        <taxon>Bacillati</taxon>
        <taxon>Actinomycetota</taxon>
        <taxon>Actinomycetes</taxon>
        <taxon>Streptosporangiales</taxon>
        <taxon>Thermomonosporaceae</taxon>
        <taxon>Actinoallomurus</taxon>
    </lineage>
</organism>
<evidence type="ECO:0000256" key="1">
    <source>
        <dbReference type="SAM" id="MobiDB-lite"/>
    </source>
</evidence>
<comment type="caution">
    <text evidence="3">The sequence shown here is derived from an EMBL/GenBank/DDBJ whole genome shotgun (WGS) entry which is preliminary data.</text>
</comment>
<feature type="domain" description="DUF8129" evidence="2">
    <location>
        <begin position="200"/>
        <end position="249"/>
    </location>
</feature>
<gene>
    <name evidence="3" type="ORF">GCM10023191_010000</name>
</gene>
<dbReference type="RefSeq" id="WP_345458104.1">
    <property type="nucleotide sequence ID" value="NZ_BAABHF010000010.1"/>
</dbReference>
<feature type="region of interest" description="Disordered" evidence="1">
    <location>
        <begin position="75"/>
        <end position="194"/>
    </location>
</feature>
<evidence type="ECO:0000259" key="2">
    <source>
        <dbReference type="Pfam" id="PF26450"/>
    </source>
</evidence>
<keyword evidence="4" id="KW-1185">Reference proteome</keyword>